<dbReference type="SUPFAM" id="SSF47336">
    <property type="entry name" value="ACP-like"/>
    <property type="match status" value="1"/>
</dbReference>
<evidence type="ECO:0000256" key="2">
    <source>
        <dbReference type="ARBA" id="ARBA00022553"/>
    </source>
</evidence>
<gene>
    <name evidence="4" type="ORF">OS242_10945</name>
</gene>
<keyword evidence="2" id="KW-0597">Phosphoprotein</keyword>
<evidence type="ECO:0000256" key="1">
    <source>
        <dbReference type="ARBA" id="ARBA00022450"/>
    </source>
</evidence>
<dbReference type="PROSITE" id="PS50075">
    <property type="entry name" value="CARRIER"/>
    <property type="match status" value="1"/>
</dbReference>
<accession>A0ABT3X0Q5</accession>
<protein>
    <submittedName>
        <fullName evidence="4">Acyl carrier protein</fullName>
    </submittedName>
</protein>
<feature type="domain" description="Carrier" evidence="3">
    <location>
        <begin position="1"/>
        <end position="77"/>
    </location>
</feature>
<keyword evidence="1" id="KW-0596">Phosphopantetheine</keyword>
<evidence type="ECO:0000313" key="5">
    <source>
        <dbReference type="Proteomes" id="UP001208017"/>
    </source>
</evidence>
<organism evidence="4 5">
    <name type="scientific">Tumebacillus lacus</name>
    <dbReference type="NCBI Taxonomy" id="2995335"/>
    <lineage>
        <taxon>Bacteria</taxon>
        <taxon>Bacillati</taxon>
        <taxon>Bacillota</taxon>
        <taxon>Bacilli</taxon>
        <taxon>Bacillales</taxon>
        <taxon>Alicyclobacillaceae</taxon>
        <taxon>Tumebacillus</taxon>
    </lineage>
</organism>
<dbReference type="InterPro" id="IPR009081">
    <property type="entry name" value="PP-bd_ACP"/>
</dbReference>
<sequence length="82" mass="9426">MNEMELKGQLKEIIAEIIEVDEFGDDENFVRDLGVDSMMALEIVARIEKSYRIRIPEEFLPEIKTLTDVTRVVSNVMQPING</sequence>
<dbReference type="PROSITE" id="PS00012">
    <property type="entry name" value="PHOSPHOPANTETHEINE"/>
    <property type="match status" value="1"/>
</dbReference>
<evidence type="ECO:0000259" key="3">
    <source>
        <dbReference type="PROSITE" id="PS50075"/>
    </source>
</evidence>
<dbReference type="RefSeq" id="WP_267151722.1">
    <property type="nucleotide sequence ID" value="NZ_JAPMLT010000004.1"/>
</dbReference>
<dbReference type="EMBL" id="JAPMLT010000004">
    <property type="protein sequence ID" value="MCX7570478.1"/>
    <property type="molecule type" value="Genomic_DNA"/>
</dbReference>
<proteinExistence type="predicted"/>
<name>A0ABT3X0Q5_9BACL</name>
<dbReference type="Gene3D" id="1.10.1200.10">
    <property type="entry name" value="ACP-like"/>
    <property type="match status" value="1"/>
</dbReference>
<keyword evidence="5" id="KW-1185">Reference proteome</keyword>
<evidence type="ECO:0000313" key="4">
    <source>
        <dbReference type="EMBL" id="MCX7570478.1"/>
    </source>
</evidence>
<dbReference type="InterPro" id="IPR006162">
    <property type="entry name" value="Ppantetheine_attach_site"/>
</dbReference>
<dbReference type="Pfam" id="PF00550">
    <property type="entry name" value="PP-binding"/>
    <property type="match status" value="1"/>
</dbReference>
<comment type="caution">
    <text evidence="4">The sequence shown here is derived from an EMBL/GenBank/DDBJ whole genome shotgun (WGS) entry which is preliminary data.</text>
</comment>
<dbReference type="InterPro" id="IPR036736">
    <property type="entry name" value="ACP-like_sf"/>
</dbReference>
<reference evidence="4 5" key="1">
    <citation type="submission" date="2022-11" db="EMBL/GenBank/DDBJ databases">
        <title>Study of microbial diversity in lake waters.</title>
        <authorList>
            <person name="Zhang J."/>
        </authorList>
    </citation>
    <scope>NUCLEOTIDE SEQUENCE [LARGE SCALE GENOMIC DNA]</scope>
    <source>
        <strain evidence="4 5">DT12</strain>
    </source>
</reference>
<dbReference type="Proteomes" id="UP001208017">
    <property type="component" value="Unassembled WGS sequence"/>
</dbReference>